<keyword evidence="2" id="KW-0472">Membrane</keyword>
<dbReference type="EMBL" id="OV725082">
    <property type="protein sequence ID" value="CAH1405023.1"/>
    <property type="molecule type" value="Genomic_DNA"/>
</dbReference>
<evidence type="ECO:0000256" key="1">
    <source>
        <dbReference type="SAM" id="MobiDB-lite"/>
    </source>
</evidence>
<feature type="region of interest" description="Disordered" evidence="1">
    <location>
        <begin position="1"/>
        <end position="23"/>
    </location>
</feature>
<evidence type="ECO:0000313" key="3">
    <source>
        <dbReference type="EMBL" id="CAH1405023.1"/>
    </source>
</evidence>
<proteinExistence type="predicted"/>
<keyword evidence="2" id="KW-0812">Transmembrane</keyword>
<reference evidence="3" key="1">
    <citation type="submission" date="2022-01" db="EMBL/GenBank/DDBJ databases">
        <authorList>
            <person name="King R."/>
        </authorList>
    </citation>
    <scope>NUCLEOTIDE SEQUENCE</scope>
</reference>
<gene>
    <name evidence="3" type="ORF">NEZAVI_LOCUS13320</name>
</gene>
<accession>A0A9P0MRZ4</accession>
<dbReference type="Proteomes" id="UP001152798">
    <property type="component" value="Chromosome 6"/>
</dbReference>
<protein>
    <submittedName>
        <fullName evidence="3">Uncharacterized protein</fullName>
    </submittedName>
</protein>
<name>A0A9P0MRZ4_NEZVI</name>
<dbReference type="AlphaFoldDB" id="A0A9P0MRZ4"/>
<evidence type="ECO:0000313" key="4">
    <source>
        <dbReference type="Proteomes" id="UP001152798"/>
    </source>
</evidence>
<keyword evidence="2" id="KW-1133">Transmembrane helix</keyword>
<keyword evidence="4" id="KW-1185">Reference proteome</keyword>
<sequence>MSYGQSRKSNQTTERNQLADNMEQHGSVTEEALFYIVEGVSLMCYVITLFGIAYLAGTMKT</sequence>
<organism evidence="3 4">
    <name type="scientific">Nezara viridula</name>
    <name type="common">Southern green stink bug</name>
    <name type="synonym">Cimex viridulus</name>
    <dbReference type="NCBI Taxonomy" id="85310"/>
    <lineage>
        <taxon>Eukaryota</taxon>
        <taxon>Metazoa</taxon>
        <taxon>Ecdysozoa</taxon>
        <taxon>Arthropoda</taxon>
        <taxon>Hexapoda</taxon>
        <taxon>Insecta</taxon>
        <taxon>Pterygota</taxon>
        <taxon>Neoptera</taxon>
        <taxon>Paraneoptera</taxon>
        <taxon>Hemiptera</taxon>
        <taxon>Heteroptera</taxon>
        <taxon>Panheteroptera</taxon>
        <taxon>Pentatomomorpha</taxon>
        <taxon>Pentatomoidea</taxon>
        <taxon>Pentatomidae</taxon>
        <taxon>Pentatominae</taxon>
        <taxon>Nezara</taxon>
    </lineage>
</organism>
<feature type="transmembrane region" description="Helical" evidence="2">
    <location>
        <begin position="32"/>
        <end position="56"/>
    </location>
</feature>
<evidence type="ECO:0000256" key="2">
    <source>
        <dbReference type="SAM" id="Phobius"/>
    </source>
</evidence>